<keyword evidence="1" id="KW-0812">Transmembrane</keyword>
<proteinExistence type="predicted"/>
<feature type="transmembrane region" description="Helical" evidence="1">
    <location>
        <begin position="272"/>
        <end position="291"/>
    </location>
</feature>
<accession>A0AA85APM5</accession>
<dbReference type="Proteomes" id="UP000050790">
    <property type="component" value="Unassembled WGS sequence"/>
</dbReference>
<keyword evidence="1" id="KW-1133">Transmembrane helix</keyword>
<keyword evidence="2" id="KW-0732">Signal</keyword>
<feature type="chain" id="PRO_5041653967" evidence="2">
    <location>
        <begin position="26"/>
        <end position="295"/>
    </location>
</feature>
<reference evidence="4" key="1">
    <citation type="submission" date="2023-11" db="UniProtKB">
        <authorList>
            <consortium name="WormBaseParasite"/>
        </authorList>
    </citation>
    <scope>IDENTIFICATION</scope>
</reference>
<sequence length="295" mass="34867">MVLRLFICLYVIVLYFTLQMIIVECNVNLADNANENNLKEPTFWLLQETKNYLYFEWTPFNQLKSDALKLNLKKYDITRQLKIDETASTLQTIGTSCINEEYTITSHVLYVGFFDQTISERKLNYKRVFRVQSTTIEMRNEKPAYITWKLNEKICNQYDEIVIFKKDSSGFHRMHIVSVNEREFYFDEILQDQEEIIITSYHDKMFGLSELGKSIEVTLITKNQSKNLNVTKKHVTEKSNTGHLNTAGAHFTWKIMRTTKRLIFQQICGRNIMVSIIKFLLYIIFIVKSWISVIL</sequence>
<protein>
    <submittedName>
        <fullName evidence="4">Uncharacterized protein</fullName>
    </submittedName>
</protein>
<dbReference type="WBParaSite" id="SMRG1_96450.2">
    <property type="protein sequence ID" value="SMRG1_96450.2"/>
    <property type="gene ID" value="SMRG1_96450"/>
</dbReference>
<evidence type="ECO:0000313" key="3">
    <source>
        <dbReference type="Proteomes" id="UP000050790"/>
    </source>
</evidence>
<evidence type="ECO:0000313" key="4">
    <source>
        <dbReference type="WBParaSite" id="SMRG1_96450.2"/>
    </source>
</evidence>
<dbReference type="AlphaFoldDB" id="A0AA85APM5"/>
<evidence type="ECO:0000256" key="2">
    <source>
        <dbReference type="SAM" id="SignalP"/>
    </source>
</evidence>
<organism evidence="3 4">
    <name type="scientific">Schistosoma margrebowiei</name>
    <dbReference type="NCBI Taxonomy" id="48269"/>
    <lineage>
        <taxon>Eukaryota</taxon>
        <taxon>Metazoa</taxon>
        <taxon>Spiralia</taxon>
        <taxon>Lophotrochozoa</taxon>
        <taxon>Platyhelminthes</taxon>
        <taxon>Trematoda</taxon>
        <taxon>Digenea</taxon>
        <taxon>Strigeidida</taxon>
        <taxon>Schistosomatoidea</taxon>
        <taxon>Schistosomatidae</taxon>
        <taxon>Schistosoma</taxon>
    </lineage>
</organism>
<name>A0AA85APM5_9TREM</name>
<evidence type="ECO:0000256" key="1">
    <source>
        <dbReference type="SAM" id="Phobius"/>
    </source>
</evidence>
<feature type="signal peptide" evidence="2">
    <location>
        <begin position="1"/>
        <end position="25"/>
    </location>
</feature>
<keyword evidence="1" id="KW-0472">Membrane</keyword>